<dbReference type="InterPro" id="IPR059052">
    <property type="entry name" value="HH_YbhG-like"/>
</dbReference>
<proteinExistence type="inferred from homology"/>
<dbReference type="Pfam" id="PF25954">
    <property type="entry name" value="Beta-barrel_RND_2"/>
    <property type="match status" value="1"/>
</dbReference>
<dbReference type="KEGG" id="bgok:Pr1d_46810"/>
<evidence type="ECO:0000256" key="2">
    <source>
        <dbReference type="SAM" id="SignalP"/>
    </source>
</evidence>
<organism evidence="5 6">
    <name type="scientific">Bythopirellula goksoeyrii</name>
    <dbReference type="NCBI Taxonomy" id="1400387"/>
    <lineage>
        <taxon>Bacteria</taxon>
        <taxon>Pseudomonadati</taxon>
        <taxon>Planctomycetota</taxon>
        <taxon>Planctomycetia</taxon>
        <taxon>Pirellulales</taxon>
        <taxon>Lacipirellulaceae</taxon>
        <taxon>Bythopirellula</taxon>
    </lineage>
</organism>
<dbReference type="SUPFAM" id="SSF111369">
    <property type="entry name" value="HlyD-like secretion proteins"/>
    <property type="match status" value="2"/>
</dbReference>
<accession>A0A5B9QIC7</accession>
<dbReference type="Gene3D" id="1.10.287.470">
    <property type="entry name" value="Helix hairpin bin"/>
    <property type="match status" value="1"/>
</dbReference>
<dbReference type="NCBIfam" id="TIGR01730">
    <property type="entry name" value="RND_mfp"/>
    <property type="match status" value="1"/>
</dbReference>
<evidence type="ECO:0000259" key="3">
    <source>
        <dbReference type="Pfam" id="PF25881"/>
    </source>
</evidence>
<dbReference type="GO" id="GO:1990281">
    <property type="term" value="C:efflux pump complex"/>
    <property type="evidence" value="ECO:0007669"/>
    <property type="project" value="TreeGrafter"/>
</dbReference>
<dbReference type="Pfam" id="PF25881">
    <property type="entry name" value="HH_YBHG"/>
    <property type="match status" value="1"/>
</dbReference>
<sequence length="430" mass="45739" precursor="true">MNQHFDPWLSSIALALCLVGLGQPATAQPPGGEPPPSIIVAAPVVEQSVAAEQTFVGTVTPRRIATIGSAVSGRVVEVPFEEGDRIEAKQPLAQLLTDTITLEVAGAEAELRLRKEQLAELENGSRPEEIAQAEARMAAAAARQDFLDGRYARMQSLRNTRGAVTEEEVEEAKSQSLEGQQIYAEMLAAYDLAVAGPREEVIAQARAQVAIQEALVEKLSDQLQKHTIISRFPGYVTQKLSEAGQWVNQGDPVAEVVGIDEVDVVVQVVEGDISFVRPGQEVRVEIPAIPDHEFFGKVVATIPQGDVRARTFAVKIRVLNEISEDGPLILAGMYARAALPVAKTLQAILVPKDAVVLGGPQPIIAVIEGATSKGETGTPVTVPVQLGTSQGNLIQVTGNVKPGQMVVVQGNERLRPGQKVVIGGIAGEEK</sequence>
<dbReference type="AlphaFoldDB" id="A0A5B9QIC7"/>
<gene>
    <name evidence="5" type="primary">mdtA_2</name>
    <name evidence="5" type="ORF">Pr1d_46810</name>
</gene>
<evidence type="ECO:0000313" key="6">
    <source>
        <dbReference type="Proteomes" id="UP000323917"/>
    </source>
</evidence>
<dbReference type="Gene3D" id="2.40.50.100">
    <property type="match status" value="1"/>
</dbReference>
<name>A0A5B9QIC7_9BACT</name>
<evidence type="ECO:0000259" key="4">
    <source>
        <dbReference type="Pfam" id="PF25954"/>
    </source>
</evidence>
<dbReference type="EMBL" id="CP042913">
    <property type="protein sequence ID" value="QEG37340.1"/>
    <property type="molecule type" value="Genomic_DNA"/>
</dbReference>
<dbReference type="OrthoDB" id="5318766at2"/>
<dbReference type="Proteomes" id="UP000323917">
    <property type="component" value="Chromosome"/>
</dbReference>
<keyword evidence="2" id="KW-0732">Signal</keyword>
<evidence type="ECO:0000313" key="5">
    <source>
        <dbReference type="EMBL" id="QEG37340.1"/>
    </source>
</evidence>
<dbReference type="GO" id="GO:0015562">
    <property type="term" value="F:efflux transmembrane transporter activity"/>
    <property type="evidence" value="ECO:0007669"/>
    <property type="project" value="TreeGrafter"/>
</dbReference>
<protein>
    <submittedName>
        <fullName evidence="5">Multidrug resistance protein MdtA</fullName>
    </submittedName>
</protein>
<feature type="domain" description="CusB-like beta-barrel" evidence="4">
    <location>
        <begin position="264"/>
        <end position="339"/>
    </location>
</feature>
<evidence type="ECO:0000256" key="1">
    <source>
        <dbReference type="ARBA" id="ARBA00009477"/>
    </source>
</evidence>
<reference evidence="5 6" key="1">
    <citation type="submission" date="2019-08" db="EMBL/GenBank/DDBJ databases">
        <title>Deep-cultivation of Planctomycetes and their phenomic and genomic characterization uncovers novel biology.</title>
        <authorList>
            <person name="Wiegand S."/>
            <person name="Jogler M."/>
            <person name="Boedeker C."/>
            <person name="Pinto D."/>
            <person name="Vollmers J."/>
            <person name="Rivas-Marin E."/>
            <person name="Kohn T."/>
            <person name="Peeters S.H."/>
            <person name="Heuer A."/>
            <person name="Rast P."/>
            <person name="Oberbeckmann S."/>
            <person name="Bunk B."/>
            <person name="Jeske O."/>
            <person name="Meyerdierks A."/>
            <person name="Storesund J.E."/>
            <person name="Kallscheuer N."/>
            <person name="Luecker S."/>
            <person name="Lage O.M."/>
            <person name="Pohl T."/>
            <person name="Merkel B.J."/>
            <person name="Hornburger P."/>
            <person name="Mueller R.-W."/>
            <person name="Bruemmer F."/>
            <person name="Labrenz M."/>
            <person name="Spormann A.M."/>
            <person name="Op den Camp H."/>
            <person name="Overmann J."/>
            <person name="Amann R."/>
            <person name="Jetten M.S.M."/>
            <person name="Mascher T."/>
            <person name="Medema M.H."/>
            <person name="Devos D.P."/>
            <person name="Kaster A.-K."/>
            <person name="Ovreas L."/>
            <person name="Rohde M."/>
            <person name="Galperin M.Y."/>
            <person name="Jogler C."/>
        </authorList>
    </citation>
    <scope>NUCLEOTIDE SEQUENCE [LARGE SCALE GENOMIC DNA]</scope>
    <source>
        <strain evidence="5 6">Pr1d</strain>
    </source>
</reference>
<dbReference type="InterPro" id="IPR006143">
    <property type="entry name" value="RND_pump_MFP"/>
</dbReference>
<dbReference type="InterPro" id="IPR058792">
    <property type="entry name" value="Beta-barrel_RND_2"/>
</dbReference>
<keyword evidence="6" id="KW-1185">Reference proteome</keyword>
<dbReference type="RefSeq" id="WP_148075589.1">
    <property type="nucleotide sequence ID" value="NZ_CP042913.1"/>
</dbReference>
<dbReference type="PANTHER" id="PTHR30469">
    <property type="entry name" value="MULTIDRUG RESISTANCE PROTEIN MDTA"/>
    <property type="match status" value="1"/>
</dbReference>
<dbReference type="Gene3D" id="2.40.30.170">
    <property type="match status" value="1"/>
</dbReference>
<feature type="signal peptide" evidence="2">
    <location>
        <begin position="1"/>
        <end position="27"/>
    </location>
</feature>
<dbReference type="Gene3D" id="2.40.420.20">
    <property type="match status" value="1"/>
</dbReference>
<feature type="chain" id="PRO_5022818420" evidence="2">
    <location>
        <begin position="28"/>
        <end position="430"/>
    </location>
</feature>
<feature type="domain" description="YbhG-like alpha-helical hairpin" evidence="3">
    <location>
        <begin position="107"/>
        <end position="223"/>
    </location>
</feature>
<comment type="similarity">
    <text evidence="1">Belongs to the membrane fusion protein (MFP) (TC 8.A.1) family.</text>
</comment>
<dbReference type="PANTHER" id="PTHR30469:SF15">
    <property type="entry name" value="HLYD FAMILY OF SECRETION PROTEINS"/>
    <property type="match status" value="1"/>
</dbReference>